<dbReference type="Proteomes" id="UP000308953">
    <property type="component" value="Unassembled WGS sequence"/>
</dbReference>
<proteinExistence type="predicted"/>
<dbReference type="AlphaFoldDB" id="A0A4S8WQD9"/>
<protein>
    <submittedName>
        <fullName evidence="1">Uncharacterized protein</fullName>
    </submittedName>
</protein>
<reference evidence="1 2" key="1">
    <citation type="submission" date="2018-10" db="EMBL/GenBank/DDBJ databases">
        <title>Fifty Aureobasidium pullulans genomes reveal a recombining polyextremotolerant generalist.</title>
        <authorList>
            <person name="Gostincar C."/>
            <person name="Turk M."/>
            <person name="Zajc J."/>
            <person name="Gunde-Cimerman N."/>
        </authorList>
    </citation>
    <scope>NUCLEOTIDE SEQUENCE [LARGE SCALE GENOMIC DNA]</scope>
    <source>
        <strain evidence="1 2">EXF-9785</strain>
    </source>
</reference>
<evidence type="ECO:0000313" key="2">
    <source>
        <dbReference type="Proteomes" id="UP000308953"/>
    </source>
</evidence>
<name>A0A4S8WQD9_AURPU</name>
<accession>A0A4S8WQD9</accession>
<comment type="caution">
    <text evidence="1">The sequence shown here is derived from an EMBL/GenBank/DDBJ whole genome shotgun (WGS) entry which is preliminary data.</text>
</comment>
<gene>
    <name evidence="1" type="ORF">D6D10_06121</name>
</gene>
<evidence type="ECO:0000313" key="1">
    <source>
        <dbReference type="EMBL" id="THX37119.1"/>
    </source>
</evidence>
<dbReference type="EMBL" id="QZAV01000142">
    <property type="protein sequence ID" value="THX37119.1"/>
    <property type="molecule type" value="Genomic_DNA"/>
</dbReference>
<organism evidence="1 2">
    <name type="scientific">Aureobasidium pullulans</name>
    <name type="common">Black yeast</name>
    <name type="synonym">Pullularia pullulans</name>
    <dbReference type="NCBI Taxonomy" id="5580"/>
    <lineage>
        <taxon>Eukaryota</taxon>
        <taxon>Fungi</taxon>
        <taxon>Dikarya</taxon>
        <taxon>Ascomycota</taxon>
        <taxon>Pezizomycotina</taxon>
        <taxon>Dothideomycetes</taxon>
        <taxon>Dothideomycetidae</taxon>
        <taxon>Dothideales</taxon>
        <taxon>Saccotheciaceae</taxon>
        <taxon>Aureobasidium</taxon>
    </lineage>
</organism>
<sequence length="387" mass="44209">MCDFLGRLFRSSDPASDIIATKDETEIASLPPPYEELPPLRPSPEIPTSAVHALKRCLIWRMAIDLGLKRYVPRIERPNDYEYSRFETCCEDYCKILGEHPFSLESLDDSNEMLWYFVFRPGSELGIPCDLLEFFMYSVRRATKHPTYVAKNKRITCHRDEVLLLRLVIDSRIIVDLVTNPRGAFARRLKTKCARLHKKNFSWLLDPALINLDNVLRARPTSIQCEETQNGHWKQTLLLTEECERPCAALMDPSLSVMTRVMVPYFWTDANLRQQPGFLRKSTKAHENRLPAAVTFGSWAWWNPDQTYVSYGGRIVMRNPPPPPSAIADFIRTINAAAPVGILEAAAPPPSQQHHDYEMQNLSRIVSSVAPQHGSLDLGLQHLDLLQ</sequence>